<evidence type="ECO:0000313" key="16">
    <source>
        <dbReference type="Proteomes" id="UP000310200"/>
    </source>
</evidence>
<evidence type="ECO:0000256" key="8">
    <source>
        <dbReference type="ARBA" id="ARBA00023054"/>
    </source>
</evidence>
<evidence type="ECO:0000256" key="7">
    <source>
        <dbReference type="ARBA" id="ARBA00022787"/>
    </source>
</evidence>
<name>A0A4S2KHY2_9HYME</name>
<sequence length="636" mass="70772">MSRQSVPPPGINSCERIRPERPRNTIQRLVWGPGTQFQVGHIGIPEDEGSNPRMALRRLLRLYEGRQYREAAGFLMKLPHYTLKAALPDIPVDLLIETLPHSLTLLEALYSRLVELNVSDTKILRIEQVLWRIVHLISTSQDHFRPRIWCKLLVSLNRLSPNTKNALLSRKRALERAVEGLGKHGLVPSSQTNISENSVTPNLVPLPMALKEELETRMEAYKLALHKIENFGKHAGTNKDVQTIVQKLQIKVTILLNFHDGMNNLTVIIINHIQFYATTGTLINSDKDRCEIQQRLIDNQSLLNTLEKAGGPCSLENLLAELKHRVEQDKEALRQWTALRKSTSGPTNAKNPALAARLLQFSRGCALALQLMSEDNPQVFHLDENLGDDYEEESSSAGYHTDESCSPTPEPVVTGSNCEVLSVEENCSDLTSTSITVEQLAERYGALYAQANLHTLDALDALESLKDAPDLKAKILYSVVVLSWRLAGMVQTSRRLEALKILNGATAAQTAAATPELDECIKRQLATSGAQTGSREVAEQVVNQLERTLYDFPCLRGCAEVKNYATACSTLAWACLARSTPLVLDAAQSLEFRREIHVRHHASPNPHGTRIRSVLWPGLREGCQGPCLHRAVVLTC</sequence>
<evidence type="ECO:0000256" key="2">
    <source>
        <dbReference type="ARBA" id="ARBA00004305"/>
    </source>
</evidence>
<comment type="caution">
    <text evidence="15">The sequence shown here is derived from an EMBL/GenBank/DDBJ whole genome shotgun (WGS) entry which is preliminary data.</text>
</comment>
<keyword evidence="7" id="KW-1000">Mitochondrion outer membrane</keyword>
<evidence type="ECO:0000256" key="3">
    <source>
        <dbReference type="ARBA" id="ARBA00004496"/>
    </source>
</evidence>
<dbReference type="EMBL" id="QBLH01002377">
    <property type="protein sequence ID" value="TGZ48646.1"/>
    <property type="molecule type" value="Genomic_DNA"/>
</dbReference>
<evidence type="ECO:0000313" key="15">
    <source>
        <dbReference type="EMBL" id="TGZ48646.1"/>
    </source>
</evidence>
<evidence type="ECO:0000256" key="10">
    <source>
        <dbReference type="ARBA" id="ARBA00023128"/>
    </source>
</evidence>
<evidence type="ECO:0000256" key="13">
    <source>
        <dbReference type="SAM" id="MobiDB-lite"/>
    </source>
</evidence>
<evidence type="ECO:0000256" key="4">
    <source>
        <dbReference type="ARBA" id="ARBA00008233"/>
    </source>
</evidence>
<protein>
    <recommendedName>
        <fullName evidence="5">Mitochondria-eating protein</fullName>
    </recommendedName>
    <alternativeName>
        <fullName evidence="12">Spermatogenesis-associated protein 18</fullName>
    </alternativeName>
</protein>
<dbReference type="InterPro" id="IPR031981">
    <property type="entry name" value="MIEAP_C"/>
</dbReference>
<keyword evidence="6" id="KW-0963">Cytoplasm</keyword>
<proteinExistence type="inferred from homology"/>
<feature type="region of interest" description="Disordered" evidence="13">
    <location>
        <begin position="389"/>
        <end position="411"/>
    </location>
</feature>
<evidence type="ECO:0000256" key="5">
    <source>
        <dbReference type="ARBA" id="ARBA00019863"/>
    </source>
</evidence>
<keyword evidence="11" id="KW-0472">Membrane</keyword>
<dbReference type="GO" id="GO:0035695">
    <property type="term" value="P:mitophagy by internal vacuole formation"/>
    <property type="evidence" value="ECO:0007669"/>
    <property type="project" value="TreeGrafter"/>
</dbReference>
<keyword evidence="8" id="KW-0175">Coiled coil</keyword>
<evidence type="ECO:0000256" key="12">
    <source>
        <dbReference type="ARBA" id="ARBA00032687"/>
    </source>
</evidence>
<keyword evidence="10" id="KW-0496">Mitochondrion</keyword>
<dbReference type="Proteomes" id="UP000310200">
    <property type="component" value="Unassembled WGS sequence"/>
</dbReference>
<evidence type="ECO:0000256" key="6">
    <source>
        <dbReference type="ARBA" id="ARBA00022490"/>
    </source>
</evidence>
<dbReference type="PANTHER" id="PTHR21771">
    <property type="entry name" value="MITOCHONDRIA-EATING PROTEIN-RELATED"/>
    <property type="match status" value="1"/>
</dbReference>
<keyword evidence="9" id="KW-0446">Lipid-binding</keyword>
<comment type="similarity">
    <text evidence="4">Belongs to the MIEAP family.</text>
</comment>
<dbReference type="PANTHER" id="PTHR21771:SF1">
    <property type="entry name" value="MITOCHONDRIA-EATING PROTEIN"/>
    <property type="match status" value="1"/>
</dbReference>
<dbReference type="GO" id="GO:0008289">
    <property type="term" value="F:lipid binding"/>
    <property type="evidence" value="ECO:0007669"/>
    <property type="project" value="UniProtKB-KW"/>
</dbReference>
<evidence type="ECO:0000256" key="11">
    <source>
        <dbReference type="ARBA" id="ARBA00023136"/>
    </source>
</evidence>
<comment type="subcellular location">
    <subcellularLocation>
        <location evidence="3">Cytoplasm</location>
    </subcellularLocation>
    <subcellularLocation>
        <location evidence="2">Mitochondrion matrix</location>
    </subcellularLocation>
    <subcellularLocation>
        <location evidence="1">Mitochondrion outer membrane</location>
    </subcellularLocation>
</comment>
<evidence type="ECO:0000256" key="1">
    <source>
        <dbReference type="ARBA" id="ARBA00004294"/>
    </source>
</evidence>
<dbReference type="Pfam" id="PF16026">
    <property type="entry name" value="MIEAP"/>
    <property type="match status" value="1"/>
</dbReference>
<evidence type="ECO:0000259" key="14">
    <source>
        <dbReference type="Pfam" id="PF16026"/>
    </source>
</evidence>
<keyword evidence="16" id="KW-1185">Reference proteome</keyword>
<reference evidence="15 16" key="1">
    <citation type="journal article" date="2019" name="Philos. Trans. R. Soc. Lond., B, Biol. Sci.">
        <title>Ant behaviour and brain gene expression of defending hosts depend on the ecological success of the intruding social parasite.</title>
        <authorList>
            <person name="Kaur R."/>
            <person name="Stoldt M."/>
            <person name="Jongepier E."/>
            <person name="Feldmeyer B."/>
            <person name="Menzel F."/>
            <person name="Bornberg-Bauer E."/>
            <person name="Foitzik S."/>
        </authorList>
    </citation>
    <scope>NUCLEOTIDE SEQUENCE [LARGE SCALE GENOMIC DNA]</scope>
    <source>
        <tissue evidence="15">Whole body</tissue>
    </source>
</reference>
<dbReference type="AlphaFoldDB" id="A0A4S2KHY2"/>
<dbReference type="InterPro" id="IPR026169">
    <property type="entry name" value="MIEAP"/>
</dbReference>
<organism evidence="15 16">
    <name type="scientific">Temnothorax longispinosus</name>
    <dbReference type="NCBI Taxonomy" id="300112"/>
    <lineage>
        <taxon>Eukaryota</taxon>
        <taxon>Metazoa</taxon>
        <taxon>Ecdysozoa</taxon>
        <taxon>Arthropoda</taxon>
        <taxon>Hexapoda</taxon>
        <taxon>Insecta</taxon>
        <taxon>Pterygota</taxon>
        <taxon>Neoptera</taxon>
        <taxon>Endopterygota</taxon>
        <taxon>Hymenoptera</taxon>
        <taxon>Apocrita</taxon>
        <taxon>Aculeata</taxon>
        <taxon>Formicoidea</taxon>
        <taxon>Formicidae</taxon>
        <taxon>Myrmicinae</taxon>
        <taxon>Temnothorax</taxon>
    </lineage>
</organism>
<feature type="domain" description="Mitochondria-eating protein C-terminal" evidence="14">
    <location>
        <begin position="438"/>
        <end position="635"/>
    </location>
</feature>
<gene>
    <name evidence="15" type="ORF">DBV15_04838</name>
</gene>
<dbReference type="GO" id="GO:0005759">
    <property type="term" value="C:mitochondrial matrix"/>
    <property type="evidence" value="ECO:0007669"/>
    <property type="project" value="UniProtKB-SubCell"/>
</dbReference>
<dbReference type="GO" id="GO:0005741">
    <property type="term" value="C:mitochondrial outer membrane"/>
    <property type="evidence" value="ECO:0007669"/>
    <property type="project" value="UniProtKB-SubCell"/>
</dbReference>
<dbReference type="GO" id="GO:0035694">
    <property type="term" value="P:mitochondrial protein catabolic process"/>
    <property type="evidence" value="ECO:0007669"/>
    <property type="project" value="InterPro"/>
</dbReference>
<accession>A0A4S2KHY2</accession>
<evidence type="ECO:0000256" key="9">
    <source>
        <dbReference type="ARBA" id="ARBA00023121"/>
    </source>
</evidence>